<dbReference type="InterPro" id="IPR050194">
    <property type="entry name" value="Glycosyltransferase_grp1"/>
</dbReference>
<evidence type="ECO:0000259" key="1">
    <source>
        <dbReference type="Pfam" id="PF00534"/>
    </source>
</evidence>
<dbReference type="SUPFAM" id="SSF53756">
    <property type="entry name" value="UDP-Glycosyltransferase/glycogen phosphorylase"/>
    <property type="match status" value="1"/>
</dbReference>
<dbReference type="Pfam" id="PF13439">
    <property type="entry name" value="Glyco_transf_4"/>
    <property type="match status" value="1"/>
</dbReference>
<dbReference type="RefSeq" id="WP_348387355.1">
    <property type="nucleotide sequence ID" value="NZ_CP134146.1"/>
</dbReference>
<dbReference type="InterPro" id="IPR023881">
    <property type="entry name" value="Thiol_BshA"/>
</dbReference>
<name>A0ABY9THA4_9GAMM</name>
<organism evidence="3 4">
    <name type="scientific">Thalassotalea nanhaiensis</name>
    <dbReference type="NCBI Taxonomy" id="3065648"/>
    <lineage>
        <taxon>Bacteria</taxon>
        <taxon>Pseudomonadati</taxon>
        <taxon>Pseudomonadota</taxon>
        <taxon>Gammaproteobacteria</taxon>
        <taxon>Alteromonadales</taxon>
        <taxon>Colwelliaceae</taxon>
        <taxon>Thalassotalea</taxon>
    </lineage>
</organism>
<proteinExistence type="predicted"/>
<gene>
    <name evidence="3" type="primary">bshA</name>
    <name evidence="3" type="ORF">RI845_16930</name>
</gene>
<dbReference type="InterPro" id="IPR028098">
    <property type="entry name" value="Glyco_trans_4-like_N"/>
</dbReference>
<protein>
    <submittedName>
        <fullName evidence="3">N-acetyl-alpha-D-glucosaminyl L-malate synthase BshA</fullName>
    </submittedName>
</protein>
<feature type="domain" description="Glycosyl transferase family 1" evidence="1">
    <location>
        <begin position="187"/>
        <end position="348"/>
    </location>
</feature>
<sequence>MRIGIVCHPTIGGSGLIATQLGIGLARIGYEVHFISHARPFKLVDEKGIFFHCVEGIDYPLFDDPLYTFALTAKIVEVANTYDLDLVHAHYSIPHSLCAYLASEITHKKFPTVTTIHGTDVTVVGQDKPLYPLNRFSINKSTVVTTVSNFQRRYTKEQFEISKSIEVIYNFIDLEIFSPKHASLERRRMLASDDEKILMHISNFRPVKNTEAVIEAFHMVQAKVNARLVLLGNGPDLNKIKLLCEQLGIAEKVTFLGDVMHVENILPNADCVFQPSYHESFSMVALEAMACGVPTVTSNADGIPEVVEQGKSGFMSEPNDILAMAKDIIDVLSDSQLQQRMGAYGRKRAEQNFCWSDKIAEYVQCYERAISKRQAKLIEFPKRQQQ</sequence>
<reference evidence="4" key="1">
    <citation type="submission" date="2023-09" db="EMBL/GenBank/DDBJ databases">
        <authorList>
            <person name="Li S."/>
            <person name="Li X."/>
            <person name="Zhang C."/>
            <person name="Zhao Z."/>
        </authorList>
    </citation>
    <scope>NUCLEOTIDE SEQUENCE [LARGE SCALE GENOMIC DNA]</scope>
    <source>
        <strain evidence="4">SQ345</strain>
    </source>
</reference>
<evidence type="ECO:0000259" key="2">
    <source>
        <dbReference type="Pfam" id="PF13439"/>
    </source>
</evidence>
<dbReference type="PANTHER" id="PTHR45947:SF3">
    <property type="entry name" value="SULFOQUINOVOSYL TRANSFERASE SQD2"/>
    <property type="match status" value="1"/>
</dbReference>
<dbReference type="InterPro" id="IPR001296">
    <property type="entry name" value="Glyco_trans_1"/>
</dbReference>
<dbReference type="Pfam" id="PF00534">
    <property type="entry name" value="Glycos_transf_1"/>
    <property type="match status" value="1"/>
</dbReference>
<evidence type="ECO:0000313" key="4">
    <source>
        <dbReference type="Proteomes" id="UP001248581"/>
    </source>
</evidence>
<feature type="domain" description="Glycosyltransferase subfamily 4-like N-terminal" evidence="2">
    <location>
        <begin position="11"/>
        <end position="175"/>
    </location>
</feature>
<evidence type="ECO:0000313" key="3">
    <source>
        <dbReference type="EMBL" id="WNC68198.1"/>
    </source>
</evidence>
<accession>A0ABY9THA4</accession>
<dbReference type="EMBL" id="CP134146">
    <property type="protein sequence ID" value="WNC68198.1"/>
    <property type="molecule type" value="Genomic_DNA"/>
</dbReference>
<keyword evidence="4" id="KW-1185">Reference proteome</keyword>
<dbReference type="Proteomes" id="UP001248581">
    <property type="component" value="Chromosome"/>
</dbReference>
<dbReference type="Gene3D" id="3.40.50.2000">
    <property type="entry name" value="Glycogen Phosphorylase B"/>
    <property type="match status" value="2"/>
</dbReference>
<dbReference type="NCBIfam" id="TIGR03999">
    <property type="entry name" value="thiol_BshA"/>
    <property type="match status" value="1"/>
</dbReference>
<dbReference type="PANTHER" id="PTHR45947">
    <property type="entry name" value="SULFOQUINOVOSYL TRANSFERASE SQD2"/>
    <property type="match status" value="1"/>
</dbReference>